<name>A0A451BLN7_9GAMM</name>
<gene>
    <name evidence="3" type="ORF">BECKSD772D_GA0070982_103813</name>
    <name evidence="2" type="ORF">BECKSD772E_GA0070983_11801</name>
    <name evidence="1" type="ORF">BECKSD772F_GA0070984_11671</name>
</gene>
<reference evidence="3" key="1">
    <citation type="submission" date="2019-02" db="EMBL/GenBank/DDBJ databases">
        <authorList>
            <person name="Gruber-Vodicka R. H."/>
            <person name="Seah K. B. B."/>
        </authorList>
    </citation>
    <scope>NUCLEOTIDE SEQUENCE</scope>
    <source>
        <strain evidence="3">BECK_S127</strain>
        <strain evidence="2">BECK_S1320</strain>
        <strain evidence="1">BECK_S1321</strain>
    </source>
</reference>
<evidence type="ECO:0000313" key="1">
    <source>
        <dbReference type="EMBL" id="VFK44064.1"/>
    </source>
</evidence>
<sequence length="52" mass="6210">MKLYGGIDLHSNNDVIMLDYRAKGRVFYSNWSKPPAPLICLFPVRFYKQIWF</sequence>
<evidence type="ECO:0000313" key="2">
    <source>
        <dbReference type="EMBL" id="VFK49447.1"/>
    </source>
</evidence>
<organism evidence="3">
    <name type="scientific">Candidatus Kentrum sp. SD</name>
    <dbReference type="NCBI Taxonomy" id="2126332"/>
    <lineage>
        <taxon>Bacteria</taxon>
        <taxon>Pseudomonadati</taxon>
        <taxon>Pseudomonadota</taxon>
        <taxon>Gammaproteobacteria</taxon>
        <taxon>Candidatus Kentrum</taxon>
    </lineage>
</organism>
<dbReference type="EMBL" id="CAADFU010000180">
    <property type="protein sequence ID" value="VFK49447.1"/>
    <property type="molecule type" value="Genomic_DNA"/>
</dbReference>
<dbReference type="AlphaFoldDB" id="A0A451BLN7"/>
<accession>A0A451BLN7</accession>
<proteinExistence type="predicted"/>
<dbReference type="EMBL" id="CAADHB010000038">
    <property type="protein sequence ID" value="VFK79166.1"/>
    <property type="molecule type" value="Genomic_DNA"/>
</dbReference>
<protein>
    <submittedName>
        <fullName evidence="3">Uncharacterized protein</fullName>
    </submittedName>
</protein>
<dbReference type="EMBL" id="CAADFR010000167">
    <property type="protein sequence ID" value="VFK44064.1"/>
    <property type="molecule type" value="Genomic_DNA"/>
</dbReference>
<evidence type="ECO:0000313" key="3">
    <source>
        <dbReference type="EMBL" id="VFK79166.1"/>
    </source>
</evidence>